<proteinExistence type="predicted"/>
<name>A0AC60Q338_IXOPE</name>
<organism evidence="1 2">
    <name type="scientific">Ixodes persulcatus</name>
    <name type="common">Taiga tick</name>
    <dbReference type="NCBI Taxonomy" id="34615"/>
    <lineage>
        <taxon>Eukaryota</taxon>
        <taxon>Metazoa</taxon>
        <taxon>Ecdysozoa</taxon>
        <taxon>Arthropoda</taxon>
        <taxon>Chelicerata</taxon>
        <taxon>Arachnida</taxon>
        <taxon>Acari</taxon>
        <taxon>Parasitiformes</taxon>
        <taxon>Ixodida</taxon>
        <taxon>Ixodoidea</taxon>
        <taxon>Ixodidae</taxon>
        <taxon>Ixodinae</taxon>
        <taxon>Ixodes</taxon>
    </lineage>
</organism>
<protein>
    <submittedName>
        <fullName evidence="1">Uncharacterized protein</fullName>
    </submittedName>
</protein>
<keyword evidence="2" id="KW-1185">Reference proteome</keyword>
<reference evidence="1 2" key="1">
    <citation type="journal article" date="2020" name="Cell">
        <title>Large-Scale Comparative Analyses of Tick Genomes Elucidate Their Genetic Diversity and Vector Capacities.</title>
        <authorList>
            <consortium name="Tick Genome and Microbiome Consortium (TIGMIC)"/>
            <person name="Jia N."/>
            <person name="Wang J."/>
            <person name="Shi W."/>
            <person name="Du L."/>
            <person name="Sun Y."/>
            <person name="Zhan W."/>
            <person name="Jiang J.F."/>
            <person name="Wang Q."/>
            <person name="Zhang B."/>
            <person name="Ji P."/>
            <person name="Bell-Sakyi L."/>
            <person name="Cui X.M."/>
            <person name="Yuan T.T."/>
            <person name="Jiang B.G."/>
            <person name="Yang W.F."/>
            <person name="Lam T.T."/>
            <person name="Chang Q.C."/>
            <person name="Ding S.J."/>
            <person name="Wang X.J."/>
            <person name="Zhu J.G."/>
            <person name="Ruan X.D."/>
            <person name="Zhao L."/>
            <person name="Wei J.T."/>
            <person name="Ye R.Z."/>
            <person name="Que T.C."/>
            <person name="Du C.H."/>
            <person name="Zhou Y.H."/>
            <person name="Cheng J.X."/>
            <person name="Dai P.F."/>
            <person name="Guo W.B."/>
            <person name="Han X.H."/>
            <person name="Huang E.J."/>
            <person name="Li L.F."/>
            <person name="Wei W."/>
            <person name="Gao Y.C."/>
            <person name="Liu J.Z."/>
            <person name="Shao H.Z."/>
            <person name="Wang X."/>
            <person name="Wang C.C."/>
            <person name="Yang T.C."/>
            <person name="Huo Q.B."/>
            <person name="Li W."/>
            <person name="Chen H.Y."/>
            <person name="Chen S.E."/>
            <person name="Zhou L.G."/>
            <person name="Ni X.B."/>
            <person name="Tian J.H."/>
            <person name="Sheng Y."/>
            <person name="Liu T."/>
            <person name="Pan Y.S."/>
            <person name="Xia L.Y."/>
            <person name="Li J."/>
            <person name="Zhao F."/>
            <person name="Cao W.C."/>
        </authorList>
    </citation>
    <scope>NUCLEOTIDE SEQUENCE [LARGE SCALE GENOMIC DNA]</scope>
    <source>
        <strain evidence="1">Iper-2018</strain>
    </source>
</reference>
<comment type="caution">
    <text evidence="1">The sequence shown here is derived from an EMBL/GenBank/DDBJ whole genome shotgun (WGS) entry which is preliminary data.</text>
</comment>
<feature type="non-terminal residue" evidence="1">
    <location>
        <position position="1"/>
    </location>
</feature>
<sequence>HEQARGYTIRAGPSLHPYHGARSARDRPSSFHEITTHYLLSRQVYPPADKSLTLEQALGWRQLQTGTFPKPAILTHIFHS</sequence>
<evidence type="ECO:0000313" key="2">
    <source>
        <dbReference type="Proteomes" id="UP000805193"/>
    </source>
</evidence>
<evidence type="ECO:0000313" key="1">
    <source>
        <dbReference type="EMBL" id="KAG0428147.1"/>
    </source>
</evidence>
<gene>
    <name evidence="1" type="ORF">HPB47_024857</name>
</gene>
<dbReference type="EMBL" id="JABSTQ010009560">
    <property type="protein sequence ID" value="KAG0428147.1"/>
    <property type="molecule type" value="Genomic_DNA"/>
</dbReference>
<dbReference type="Proteomes" id="UP000805193">
    <property type="component" value="Unassembled WGS sequence"/>
</dbReference>
<accession>A0AC60Q338</accession>
<feature type="non-terminal residue" evidence="1">
    <location>
        <position position="80"/>
    </location>
</feature>